<protein>
    <submittedName>
        <fullName evidence="2">Uncharacterized protein</fullName>
    </submittedName>
</protein>
<organism evidence="2 3">
    <name type="scientific">Byssochlamys spectabilis (strain No. 5 / NBRC 109023)</name>
    <name type="common">Paecilomyces variotii</name>
    <dbReference type="NCBI Taxonomy" id="1356009"/>
    <lineage>
        <taxon>Eukaryota</taxon>
        <taxon>Fungi</taxon>
        <taxon>Dikarya</taxon>
        <taxon>Ascomycota</taxon>
        <taxon>Pezizomycotina</taxon>
        <taxon>Eurotiomycetes</taxon>
        <taxon>Eurotiomycetidae</taxon>
        <taxon>Eurotiales</taxon>
        <taxon>Thermoascaceae</taxon>
        <taxon>Paecilomyces</taxon>
    </lineage>
</organism>
<feature type="region of interest" description="Disordered" evidence="1">
    <location>
        <begin position="87"/>
        <end position="111"/>
    </location>
</feature>
<evidence type="ECO:0000313" key="3">
    <source>
        <dbReference type="Proteomes" id="UP000018001"/>
    </source>
</evidence>
<reference evidence="3" key="1">
    <citation type="journal article" date="2014" name="Genome Announc.">
        <title>Draft genome sequence of the formaldehyde-resistant fungus Byssochlamys spectabilis No. 5 (anamorph Paecilomyces variotii No. 5) (NBRC109023).</title>
        <authorList>
            <person name="Oka T."/>
            <person name="Ekino K."/>
            <person name="Fukuda K."/>
            <person name="Nomura Y."/>
        </authorList>
    </citation>
    <scope>NUCLEOTIDE SEQUENCE [LARGE SCALE GENOMIC DNA]</scope>
    <source>
        <strain evidence="3">No. 5 / NBRC 109023</strain>
    </source>
</reference>
<dbReference type="EMBL" id="BAUL01000098">
    <property type="protein sequence ID" value="GAD94707.1"/>
    <property type="molecule type" value="Genomic_DNA"/>
</dbReference>
<evidence type="ECO:0000313" key="2">
    <source>
        <dbReference type="EMBL" id="GAD94707.1"/>
    </source>
</evidence>
<proteinExistence type="predicted"/>
<sequence>MPESLEAVLAGDEGLLKKRRWGVSVRVATKARDADRRFHDSVTGESELGGRWRQGWLGPATQPKAARAPIPFPWFCIRVGTGRRFVGGRSASKRHSASSHSLAASFPGSRRGRPTRLSLLRMATGPLLLADTLPSRPWMPTSAVIHWWPLRPLRPLLVAPAHTRHPVVQSPPTAFPAPPARVVLLLAALTDGNWTKNPFARRFLFLCSLRSARSFPGGLQARVPQDTTATRTRHHALTVENRVPYGIQQSKENPSGQVASWIKQRWWKDQEMKLWSRGIVFDIQYPHEPWRRDGLWISPPSALSSPQMPNLPLGKFTLAPGPERGSAREIYLQRMTRLQALKEKLVWNIAACFSQLDGDPGS</sequence>
<accession>V5G1H6</accession>
<dbReference type="InParanoid" id="V5G1H6"/>
<keyword evidence="3" id="KW-1185">Reference proteome</keyword>
<gene>
    <name evidence="2" type="ORF">PVAR5_3336</name>
</gene>
<dbReference type="HOGENOM" id="CLU_765029_0_0_1"/>
<name>V5G1H6_BYSSN</name>
<dbReference type="AlphaFoldDB" id="V5G1H6"/>
<comment type="caution">
    <text evidence="2">The sequence shown here is derived from an EMBL/GenBank/DDBJ whole genome shotgun (WGS) entry which is preliminary data.</text>
</comment>
<evidence type="ECO:0000256" key="1">
    <source>
        <dbReference type="SAM" id="MobiDB-lite"/>
    </source>
</evidence>
<dbReference type="Proteomes" id="UP000018001">
    <property type="component" value="Unassembled WGS sequence"/>
</dbReference>